<dbReference type="SUPFAM" id="SSF103473">
    <property type="entry name" value="MFS general substrate transporter"/>
    <property type="match status" value="1"/>
</dbReference>
<evidence type="ECO:0000256" key="2">
    <source>
        <dbReference type="ARBA" id="ARBA00022692"/>
    </source>
</evidence>
<comment type="subcellular location">
    <subcellularLocation>
        <location evidence="1">Cell membrane</location>
        <topology evidence="1">Multi-pass membrane protein</topology>
    </subcellularLocation>
</comment>
<evidence type="ECO:0000256" key="6">
    <source>
        <dbReference type="SAM" id="MobiDB-lite"/>
    </source>
</evidence>
<organism evidence="9 10">
    <name type="scientific">Streptomyces lycii</name>
    <dbReference type="NCBI Taxonomy" id="2654337"/>
    <lineage>
        <taxon>Bacteria</taxon>
        <taxon>Bacillati</taxon>
        <taxon>Actinomycetota</taxon>
        <taxon>Actinomycetes</taxon>
        <taxon>Kitasatosporales</taxon>
        <taxon>Streptomycetaceae</taxon>
        <taxon>Streptomyces</taxon>
    </lineage>
</organism>
<feature type="transmembrane region" description="Helical" evidence="7">
    <location>
        <begin position="110"/>
        <end position="134"/>
    </location>
</feature>
<dbReference type="PANTHER" id="PTHR42718">
    <property type="entry name" value="MAJOR FACILITATOR SUPERFAMILY MULTIDRUG TRANSPORTER MFSC"/>
    <property type="match status" value="1"/>
</dbReference>
<dbReference type="Pfam" id="PF07690">
    <property type="entry name" value="MFS_1"/>
    <property type="match status" value="1"/>
</dbReference>
<keyword evidence="3 7" id="KW-1133">Transmembrane helix</keyword>
<sequence length="564" mass="56678">MTATTPTAPPSARPGTAPPPPARPEAAPSPSARPGATPPPSAGPEAARPPSARPGTAPFPRSRAEVRPRVLRPGGTPAGPGSGDRPGSSSASDSSGGDSSGHGGGPALSAAGLVTVLLGAALPLIDFFIVNIALPAVDRDLHAGPALLELVVAGYGVAYAVLLVLGGRLGDTYGRRRLFLTGTVAFGLASLACGLAPDARTLVAARIVQGAAAALMLPQVLATIHAGTAGRRRARALGLYGATGGLAMIVGQLLGGVLVAADVAGTGWRSVFLVNVPVVLVGLVLAVRTVPESRAERPAPVDVPGTLLLALALVALLVPLTEGRAAGWPLWTWPVLAAAPLAAAAFLAVERRAERRGREPLLPPSLFALPGLRRGLGLVLPLSIGFGGFMFVLAVAFQQGLRYGPVEAGAALAPAALTFFAASLAGPRLVGRYGSRVVTAGALTQGAGLALLLTTVVRDWPHIGFTALLPGTMVIGFGQGLQLPVLFRIVLGDVPPERAGVGSGVLITTQQAALTLGVATLGSLFLSLAGPLGMRDALAVTLSVQLTLVAGTCLLSLRLPRTVG</sequence>
<dbReference type="InterPro" id="IPR020846">
    <property type="entry name" value="MFS_dom"/>
</dbReference>
<feature type="transmembrane region" description="Helical" evidence="7">
    <location>
        <begin position="236"/>
        <end position="261"/>
    </location>
</feature>
<dbReference type="Proteomes" id="UP000621266">
    <property type="component" value="Unassembled WGS sequence"/>
</dbReference>
<dbReference type="Gene3D" id="1.20.1250.20">
    <property type="entry name" value="MFS general substrate transporter like domains"/>
    <property type="match status" value="1"/>
</dbReference>
<feature type="transmembrane region" description="Helical" evidence="7">
    <location>
        <begin position="178"/>
        <end position="197"/>
    </location>
</feature>
<feature type="transmembrane region" description="Helical" evidence="7">
    <location>
        <begin position="146"/>
        <end position="166"/>
    </location>
</feature>
<feature type="transmembrane region" description="Helical" evidence="7">
    <location>
        <begin position="267"/>
        <end position="287"/>
    </location>
</feature>
<feature type="transmembrane region" description="Helical" evidence="7">
    <location>
        <begin position="437"/>
        <end position="457"/>
    </location>
</feature>
<feature type="transmembrane region" description="Helical" evidence="7">
    <location>
        <begin position="538"/>
        <end position="557"/>
    </location>
</feature>
<feature type="transmembrane region" description="Helical" evidence="7">
    <location>
        <begin position="403"/>
        <end position="425"/>
    </location>
</feature>
<name>A0ABQ7F9C4_9ACTN</name>
<evidence type="ECO:0000313" key="10">
    <source>
        <dbReference type="Proteomes" id="UP000621266"/>
    </source>
</evidence>
<dbReference type="InterPro" id="IPR036259">
    <property type="entry name" value="MFS_trans_sf"/>
</dbReference>
<dbReference type="EMBL" id="WHPN01000423">
    <property type="protein sequence ID" value="KAF4405282.1"/>
    <property type="molecule type" value="Genomic_DNA"/>
</dbReference>
<evidence type="ECO:0000259" key="8">
    <source>
        <dbReference type="PROSITE" id="PS50850"/>
    </source>
</evidence>
<evidence type="ECO:0000256" key="3">
    <source>
        <dbReference type="ARBA" id="ARBA00022989"/>
    </source>
</evidence>
<feature type="transmembrane region" description="Helical" evidence="7">
    <location>
        <begin position="376"/>
        <end position="397"/>
    </location>
</feature>
<evidence type="ECO:0000313" key="9">
    <source>
        <dbReference type="EMBL" id="KAF4405282.1"/>
    </source>
</evidence>
<feature type="domain" description="Major facilitator superfamily (MFS) profile" evidence="8">
    <location>
        <begin position="112"/>
        <end position="563"/>
    </location>
</feature>
<feature type="compositionally biased region" description="Low complexity" evidence="6">
    <location>
        <begin position="85"/>
        <end position="97"/>
    </location>
</feature>
<comment type="caution">
    <text evidence="9">The sequence shown here is derived from an EMBL/GenBank/DDBJ whole genome shotgun (WGS) entry which is preliminary data.</text>
</comment>
<evidence type="ECO:0000256" key="7">
    <source>
        <dbReference type="SAM" id="Phobius"/>
    </source>
</evidence>
<dbReference type="PROSITE" id="PS50850">
    <property type="entry name" value="MFS"/>
    <property type="match status" value="1"/>
</dbReference>
<dbReference type="InterPro" id="IPR011701">
    <property type="entry name" value="MFS"/>
</dbReference>
<keyword evidence="10" id="KW-1185">Reference proteome</keyword>
<accession>A0ABQ7F9C4</accession>
<evidence type="ECO:0000256" key="4">
    <source>
        <dbReference type="ARBA" id="ARBA00023136"/>
    </source>
</evidence>
<dbReference type="PANTHER" id="PTHR42718:SF39">
    <property type="entry name" value="ACTINORHODIN TRANSPORTER-RELATED"/>
    <property type="match status" value="1"/>
</dbReference>
<feature type="transmembrane region" description="Helical" evidence="7">
    <location>
        <begin position="330"/>
        <end position="349"/>
    </location>
</feature>
<feature type="transmembrane region" description="Helical" evidence="7">
    <location>
        <begin position="299"/>
        <end position="318"/>
    </location>
</feature>
<feature type="transmembrane region" description="Helical" evidence="7">
    <location>
        <begin position="463"/>
        <end position="491"/>
    </location>
</feature>
<proteinExistence type="predicted"/>
<feature type="compositionally biased region" description="Low complexity" evidence="6">
    <location>
        <begin position="24"/>
        <end position="35"/>
    </location>
</feature>
<protein>
    <submittedName>
        <fullName evidence="9">MFS transporter</fullName>
    </submittedName>
</protein>
<dbReference type="Gene3D" id="1.20.1720.10">
    <property type="entry name" value="Multidrug resistance protein D"/>
    <property type="match status" value="1"/>
</dbReference>
<feature type="compositionally biased region" description="Pro residues" evidence="6">
    <location>
        <begin position="7"/>
        <end position="23"/>
    </location>
</feature>
<evidence type="ECO:0000256" key="5">
    <source>
        <dbReference type="ARBA" id="ARBA00023251"/>
    </source>
</evidence>
<feature type="region of interest" description="Disordered" evidence="6">
    <location>
        <begin position="1"/>
        <end position="103"/>
    </location>
</feature>
<feature type="transmembrane region" description="Helical" evidence="7">
    <location>
        <begin position="203"/>
        <end position="224"/>
    </location>
</feature>
<keyword evidence="5" id="KW-0046">Antibiotic resistance</keyword>
<keyword evidence="4 7" id="KW-0472">Membrane</keyword>
<gene>
    <name evidence="9" type="ORF">GCU69_31180</name>
</gene>
<reference evidence="9 10" key="1">
    <citation type="submission" date="2019-10" db="EMBL/GenBank/DDBJ databases">
        <title>Streptomyces tenebrisbrunneis sp.nov., an endogenous actinomycete isolated from of Lycium ruthenicum.</title>
        <authorList>
            <person name="Ma L."/>
        </authorList>
    </citation>
    <scope>NUCLEOTIDE SEQUENCE [LARGE SCALE GENOMIC DNA]</scope>
    <source>
        <strain evidence="9 10">TRM 66187</strain>
    </source>
</reference>
<evidence type="ECO:0000256" key="1">
    <source>
        <dbReference type="ARBA" id="ARBA00004651"/>
    </source>
</evidence>
<dbReference type="CDD" id="cd17321">
    <property type="entry name" value="MFS_MMR_MDR_like"/>
    <property type="match status" value="1"/>
</dbReference>
<keyword evidence="2 7" id="KW-0812">Transmembrane</keyword>